<evidence type="ECO:0000313" key="2">
    <source>
        <dbReference type="EMBL" id="NVN52080.1"/>
    </source>
</evidence>
<dbReference type="PANTHER" id="PTHR48079:SF6">
    <property type="entry name" value="NAD(P)-BINDING DOMAIN-CONTAINING PROTEIN-RELATED"/>
    <property type="match status" value="1"/>
</dbReference>
<comment type="caution">
    <text evidence="2">The sequence shown here is derived from an EMBL/GenBank/DDBJ whole genome shotgun (WGS) entry which is preliminary data.</text>
</comment>
<name>A0A850PVK0_9MYCO</name>
<dbReference type="RefSeq" id="WP_178360363.1">
    <property type="nucleotide sequence ID" value="NZ_JABFYL010000041.1"/>
</dbReference>
<sequence length="301" mass="30992">MRIFVTGASGHIGSLVVRELLDNGHQVAGLARSDASTEALTAAGAQVHRGTLDDVDVLSAAAAEADGVIHLAFNHDFSDYLDAAATDLRAVEAMGAALAGSNKPFVNTSGTSSLATGSASAVGTEATVVDPSGARVASENAALRLAQRGVRSAVIRLAPTVHGPTDHHGFIPALVTHARTTGQSIYVGDGSNRWPAVHNRDAAHLYRLAVESAPAGSMLHGAAEEGVPFREIAQTIGEQLDVPAVSVTADHAREQLGFIGWVASLDNPTSSAATQALLGWTPEHPALLEDIKAGHYFATPS</sequence>
<dbReference type="SUPFAM" id="SSF51735">
    <property type="entry name" value="NAD(P)-binding Rossmann-fold domains"/>
    <property type="match status" value="1"/>
</dbReference>
<organism evidence="2 3">
    <name type="scientific">Mycolicibacterium hippocampi</name>
    <dbReference type="NCBI Taxonomy" id="659824"/>
    <lineage>
        <taxon>Bacteria</taxon>
        <taxon>Bacillati</taxon>
        <taxon>Actinomycetota</taxon>
        <taxon>Actinomycetes</taxon>
        <taxon>Mycobacteriales</taxon>
        <taxon>Mycobacteriaceae</taxon>
        <taxon>Mycolicibacterium</taxon>
    </lineage>
</organism>
<evidence type="ECO:0000259" key="1">
    <source>
        <dbReference type="Pfam" id="PF01370"/>
    </source>
</evidence>
<dbReference type="Gene3D" id="3.40.50.720">
    <property type="entry name" value="NAD(P)-binding Rossmann-like Domain"/>
    <property type="match status" value="1"/>
</dbReference>
<dbReference type="CDD" id="cd05262">
    <property type="entry name" value="SDR_a7"/>
    <property type="match status" value="1"/>
</dbReference>
<feature type="domain" description="NAD-dependent epimerase/dehydratase" evidence="1">
    <location>
        <begin position="3"/>
        <end position="212"/>
    </location>
</feature>
<reference evidence="2 3" key="1">
    <citation type="submission" date="2020-05" db="EMBL/GenBank/DDBJ databases">
        <title>Draft genome sequence of Mycobacterium hippocampi DL, isolated from European seabass, Dicentrarchus labrax, reared in fish farms.</title>
        <authorList>
            <person name="Stathopoulou P."/>
            <person name="Asimakis E."/>
            <person name="Tzokas K."/>
            <person name="Batargias C."/>
            <person name="Tsiamis G."/>
        </authorList>
    </citation>
    <scope>NUCLEOTIDE SEQUENCE [LARGE SCALE GENOMIC DNA]</scope>
    <source>
        <strain evidence="2 3">DL</strain>
    </source>
</reference>
<dbReference type="Proteomes" id="UP000570517">
    <property type="component" value="Unassembled WGS sequence"/>
</dbReference>
<dbReference type="InterPro" id="IPR051783">
    <property type="entry name" value="NAD(P)-dependent_oxidoreduct"/>
</dbReference>
<evidence type="ECO:0000313" key="3">
    <source>
        <dbReference type="Proteomes" id="UP000570517"/>
    </source>
</evidence>
<dbReference type="GO" id="GO:0005737">
    <property type="term" value="C:cytoplasm"/>
    <property type="evidence" value="ECO:0007669"/>
    <property type="project" value="TreeGrafter"/>
</dbReference>
<dbReference type="InterPro" id="IPR036291">
    <property type="entry name" value="NAD(P)-bd_dom_sf"/>
</dbReference>
<proteinExistence type="predicted"/>
<dbReference type="AlphaFoldDB" id="A0A850PVK0"/>
<accession>A0A850PVK0</accession>
<protein>
    <recommendedName>
        <fullName evidence="1">NAD-dependent epimerase/dehydratase domain-containing protein</fullName>
    </recommendedName>
</protein>
<gene>
    <name evidence="2" type="ORF">HLY00_746</name>
</gene>
<dbReference type="GO" id="GO:0004029">
    <property type="term" value="F:aldehyde dehydrogenase (NAD+) activity"/>
    <property type="evidence" value="ECO:0007669"/>
    <property type="project" value="TreeGrafter"/>
</dbReference>
<dbReference type="InterPro" id="IPR001509">
    <property type="entry name" value="Epimerase_deHydtase"/>
</dbReference>
<dbReference type="Pfam" id="PF01370">
    <property type="entry name" value="Epimerase"/>
    <property type="match status" value="1"/>
</dbReference>
<keyword evidence="3" id="KW-1185">Reference proteome</keyword>
<dbReference type="EMBL" id="JABFYL010000041">
    <property type="protein sequence ID" value="NVN52080.1"/>
    <property type="molecule type" value="Genomic_DNA"/>
</dbReference>
<dbReference type="PANTHER" id="PTHR48079">
    <property type="entry name" value="PROTEIN YEEZ"/>
    <property type="match status" value="1"/>
</dbReference>